<evidence type="ECO:0000256" key="1">
    <source>
        <dbReference type="ARBA" id="ARBA00007626"/>
    </source>
</evidence>
<reference evidence="4 5" key="1">
    <citation type="journal article" date="2022" name="Nat. Plants">
        <title>Genomes of leafy and leafless Platanthera orchids illuminate the evolution of mycoheterotrophy.</title>
        <authorList>
            <person name="Li M.H."/>
            <person name="Liu K.W."/>
            <person name="Li Z."/>
            <person name="Lu H.C."/>
            <person name="Ye Q.L."/>
            <person name="Zhang D."/>
            <person name="Wang J.Y."/>
            <person name="Li Y.F."/>
            <person name="Zhong Z.M."/>
            <person name="Liu X."/>
            <person name="Yu X."/>
            <person name="Liu D.K."/>
            <person name="Tu X.D."/>
            <person name="Liu B."/>
            <person name="Hao Y."/>
            <person name="Liao X.Y."/>
            <person name="Jiang Y.T."/>
            <person name="Sun W.H."/>
            <person name="Chen J."/>
            <person name="Chen Y.Q."/>
            <person name="Ai Y."/>
            <person name="Zhai J.W."/>
            <person name="Wu S.S."/>
            <person name="Zhou Z."/>
            <person name="Hsiao Y.Y."/>
            <person name="Wu W.L."/>
            <person name="Chen Y.Y."/>
            <person name="Lin Y.F."/>
            <person name="Hsu J.L."/>
            <person name="Li C.Y."/>
            <person name="Wang Z.W."/>
            <person name="Zhao X."/>
            <person name="Zhong W.Y."/>
            <person name="Ma X.K."/>
            <person name="Ma L."/>
            <person name="Huang J."/>
            <person name="Chen G.Z."/>
            <person name="Huang M.Z."/>
            <person name="Huang L."/>
            <person name="Peng D.H."/>
            <person name="Luo Y.B."/>
            <person name="Zou S.Q."/>
            <person name="Chen S.P."/>
            <person name="Lan S."/>
            <person name="Tsai W.C."/>
            <person name="Van de Peer Y."/>
            <person name="Liu Z.J."/>
        </authorList>
    </citation>
    <scope>NUCLEOTIDE SEQUENCE [LARGE SCALE GENOMIC DNA]</scope>
    <source>
        <strain evidence="4">Lor288</strain>
    </source>
</reference>
<dbReference type="InterPro" id="IPR002885">
    <property type="entry name" value="PPR_rpt"/>
</dbReference>
<comment type="caution">
    <text evidence="4">The sequence shown here is derived from an EMBL/GenBank/DDBJ whole genome shotgun (WGS) entry which is preliminary data.</text>
</comment>
<evidence type="ECO:0000313" key="4">
    <source>
        <dbReference type="EMBL" id="KAK8961668.1"/>
    </source>
</evidence>
<keyword evidence="2" id="KW-0677">Repeat</keyword>
<dbReference type="InterPro" id="IPR011990">
    <property type="entry name" value="TPR-like_helical_dom_sf"/>
</dbReference>
<proteinExistence type="inferred from homology"/>
<name>A0ABR2MCC7_9ASPA</name>
<dbReference type="Pfam" id="PF01535">
    <property type="entry name" value="PPR"/>
    <property type="match status" value="3"/>
</dbReference>
<organism evidence="4 5">
    <name type="scientific">Platanthera guangdongensis</name>
    <dbReference type="NCBI Taxonomy" id="2320717"/>
    <lineage>
        <taxon>Eukaryota</taxon>
        <taxon>Viridiplantae</taxon>
        <taxon>Streptophyta</taxon>
        <taxon>Embryophyta</taxon>
        <taxon>Tracheophyta</taxon>
        <taxon>Spermatophyta</taxon>
        <taxon>Magnoliopsida</taxon>
        <taxon>Liliopsida</taxon>
        <taxon>Asparagales</taxon>
        <taxon>Orchidaceae</taxon>
        <taxon>Orchidoideae</taxon>
        <taxon>Orchideae</taxon>
        <taxon>Orchidinae</taxon>
        <taxon>Platanthera</taxon>
    </lineage>
</organism>
<accession>A0ABR2MCC7</accession>
<feature type="repeat" description="PPR" evidence="3">
    <location>
        <begin position="223"/>
        <end position="253"/>
    </location>
</feature>
<dbReference type="Gene3D" id="1.25.40.10">
    <property type="entry name" value="Tetratricopeptide repeat domain"/>
    <property type="match status" value="3"/>
</dbReference>
<evidence type="ECO:0000256" key="3">
    <source>
        <dbReference type="PROSITE-ProRule" id="PRU00708"/>
    </source>
</evidence>
<evidence type="ECO:0000313" key="5">
    <source>
        <dbReference type="Proteomes" id="UP001412067"/>
    </source>
</evidence>
<sequence length="496" mass="56460">MAAKLLCHFRQLLSHLPLLSSPFRRSLHLNPTISSNLDLTSELLSLFSILAGNPNTPKILRSVDAILAQSHLLDCTTSVLLLRGLAHIVLQSLLPQNPIRDVESVWNEASAISFGEFTEIFVFYICRWCDDAMDIELLCRRILWSRWPLSAGAFVALIGALCLKKNPNPNLSREVLMEMVERAFEVDDFSYYTVFRSFCRIGDVSGADSVLRSMVERRNYGLDLFVYEDFLHCLCKAGKFREARNLFDRMLKRDKIHDLGLDNNLKPGRRIIFQLSPPNLISKTMTFEAYFRSLCSHSSTGWHDEAIRFFESKRKKGDVSAGDIAATVISGLCNNKRVDKSHELACELAIEGYVLTSCVWNLIMKSYWEDGRAEKAMDIFEGIKSGNFCAFFRPDGSTYEIMIRGLLSIGMVDKATRVLEEMGRRKFAPSVDLYSVLVRALRCFGRSKEAHDYLNFMIENSVFVSYAQWEVLFKSLTSINVGGIFPRTNQEDYDAK</sequence>
<gene>
    <name evidence="4" type="ORF">KSP40_PGU002401</name>
</gene>
<comment type="similarity">
    <text evidence="1">Belongs to the PPR family. P subfamily.</text>
</comment>
<feature type="repeat" description="PPR" evidence="3">
    <location>
        <begin position="395"/>
        <end position="429"/>
    </location>
</feature>
<dbReference type="EMBL" id="JBBWWR010000009">
    <property type="protein sequence ID" value="KAK8961668.1"/>
    <property type="molecule type" value="Genomic_DNA"/>
</dbReference>
<dbReference type="NCBIfam" id="TIGR00756">
    <property type="entry name" value="PPR"/>
    <property type="match status" value="3"/>
</dbReference>
<dbReference type="Proteomes" id="UP001412067">
    <property type="component" value="Unassembled WGS sequence"/>
</dbReference>
<dbReference type="PANTHER" id="PTHR47941">
    <property type="entry name" value="PENTATRICOPEPTIDE REPEAT-CONTAINING PROTEIN 3, MITOCHONDRIAL"/>
    <property type="match status" value="1"/>
</dbReference>
<dbReference type="Pfam" id="PF13041">
    <property type="entry name" value="PPR_2"/>
    <property type="match status" value="1"/>
</dbReference>
<evidence type="ECO:0008006" key="6">
    <source>
        <dbReference type="Google" id="ProtNLM"/>
    </source>
</evidence>
<keyword evidence="5" id="KW-1185">Reference proteome</keyword>
<evidence type="ECO:0000256" key="2">
    <source>
        <dbReference type="ARBA" id="ARBA00022737"/>
    </source>
</evidence>
<dbReference type="PROSITE" id="PS51375">
    <property type="entry name" value="PPR"/>
    <property type="match status" value="2"/>
</dbReference>
<protein>
    <recommendedName>
        <fullName evidence="6">Pentatricopeptide repeat-containing protein</fullName>
    </recommendedName>
</protein>